<evidence type="ECO:0000313" key="2">
    <source>
        <dbReference type="Proteomes" id="UP000245449"/>
    </source>
</evidence>
<keyword evidence="2" id="KW-1185">Reference proteome</keyword>
<sequence>MCRFKIQNVNDDTIIEIISMNIDNENNILAVEETVPYILSISEFKDKILGTNSDNTGESKEATYKIIK</sequence>
<dbReference type="Proteomes" id="UP000245449">
    <property type="component" value="Unassembled WGS sequence"/>
</dbReference>
<name>A0A2U1JG73_9FLAO</name>
<dbReference type="RefSeq" id="WP_116725880.1">
    <property type="nucleotide sequence ID" value="NZ_QCZI01000023.1"/>
</dbReference>
<protein>
    <submittedName>
        <fullName evidence="1">Uncharacterized protein</fullName>
    </submittedName>
</protein>
<organism evidence="1 2">
    <name type="scientific">Flavobacterium psychrotolerans</name>
    <dbReference type="NCBI Taxonomy" id="2169410"/>
    <lineage>
        <taxon>Bacteria</taxon>
        <taxon>Pseudomonadati</taxon>
        <taxon>Bacteroidota</taxon>
        <taxon>Flavobacteriia</taxon>
        <taxon>Flavobacteriales</taxon>
        <taxon>Flavobacteriaceae</taxon>
        <taxon>Flavobacterium</taxon>
    </lineage>
</organism>
<reference evidence="1 2" key="1">
    <citation type="submission" date="2018-04" db="EMBL/GenBank/DDBJ databases">
        <title>Flavobacterium sp. nov., isolated from glacier ice.</title>
        <authorList>
            <person name="Liu Q."/>
            <person name="Xin Y.-H."/>
        </authorList>
    </citation>
    <scope>NUCLEOTIDE SEQUENCE [LARGE SCALE GENOMIC DNA]</scope>
    <source>
        <strain evidence="1 2">RB1R5</strain>
    </source>
</reference>
<comment type="caution">
    <text evidence="1">The sequence shown here is derived from an EMBL/GenBank/DDBJ whole genome shotgun (WGS) entry which is preliminary data.</text>
</comment>
<evidence type="ECO:0000313" key="1">
    <source>
        <dbReference type="EMBL" id="PWA03984.1"/>
    </source>
</evidence>
<dbReference type="EMBL" id="QCZI01000023">
    <property type="protein sequence ID" value="PWA03984.1"/>
    <property type="molecule type" value="Genomic_DNA"/>
</dbReference>
<dbReference type="AlphaFoldDB" id="A0A2U1JG73"/>
<proteinExistence type="predicted"/>
<gene>
    <name evidence="1" type="ORF">DB895_13420</name>
</gene>
<accession>A0A2U1JG73</accession>